<dbReference type="EMBL" id="LNYZ01000005">
    <property type="protein sequence ID" value="KTD79495.1"/>
    <property type="molecule type" value="Genomic_DNA"/>
</dbReference>
<keyword evidence="1 2" id="KW-0732">Signal</keyword>
<dbReference type="InterPro" id="IPR011250">
    <property type="entry name" value="OMP/PagP_B-barrel"/>
</dbReference>
<reference evidence="5 7" key="2">
    <citation type="submission" date="2018-06" db="EMBL/GenBank/DDBJ databases">
        <authorList>
            <consortium name="Pathogen Informatics"/>
            <person name="Doyle S."/>
        </authorList>
    </citation>
    <scope>NUCLEOTIDE SEQUENCE [LARGE SCALE GENOMIC DNA]</scope>
    <source>
        <strain evidence="5 7">NCTC11991</strain>
    </source>
</reference>
<dbReference type="EMBL" id="UGOY01000001">
    <property type="protein sequence ID" value="STY24620.1"/>
    <property type="molecule type" value="Genomic_DNA"/>
</dbReference>
<dbReference type="AlphaFoldDB" id="A0A378LE12"/>
<dbReference type="SUPFAM" id="SSF56925">
    <property type="entry name" value="OMPA-like"/>
    <property type="match status" value="1"/>
</dbReference>
<evidence type="ECO:0000256" key="1">
    <source>
        <dbReference type="ARBA" id="ARBA00022729"/>
    </source>
</evidence>
<gene>
    <name evidence="4" type="ORF">Lstg_0711</name>
    <name evidence="5" type="ORF">NCTC11991_03250</name>
</gene>
<proteinExistence type="predicted"/>
<protein>
    <submittedName>
        <fullName evidence="4 5">Sporulation related domain</fullName>
    </submittedName>
</protein>
<evidence type="ECO:0000313" key="7">
    <source>
        <dbReference type="Proteomes" id="UP000255110"/>
    </source>
</evidence>
<dbReference type="Proteomes" id="UP000255110">
    <property type="component" value="Unassembled WGS sequence"/>
</dbReference>
<evidence type="ECO:0000313" key="4">
    <source>
        <dbReference type="EMBL" id="KTD79495.1"/>
    </source>
</evidence>
<evidence type="ECO:0000313" key="5">
    <source>
        <dbReference type="EMBL" id="STY24620.1"/>
    </source>
</evidence>
<dbReference type="InterPro" id="IPR036680">
    <property type="entry name" value="SPOR-like_sf"/>
</dbReference>
<dbReference type="InterPro" id="IPR007730">
    <property type="entry name" value="SPOR-like_dom"/>
</dbReference>
<accession>A0A378LE12</accession>
<dbReference type="Gene3D" id="3.30.70.1070">
    <property type="entry name" value="Sporulation related repeat"/>
    <property type="match status" value="1"/>
</dbReference>
<feature type="domain" description="SPOR" evidence="3">
    <location>
        <begin position="39"/>
        <end position="115"/>
    </location>
</feature>
<evidence type="ECO:0000256" key="2">
    <source>
        <dbReference type="SAM" id="SignalP"/>
    </source>
</evidence>
<name>A0A378LE12_9GAMM</name>
<dbReference type="Gene3D" id="2.40.160.20">
    <property type="match status" value="1"/>
</dbReference>
<dbReference type="Pfam" id="PF13505">
    <property type="entry name" value="OMP_b-brl"/>
    <property type="match status" value="1"/>
</dbReference>
<dbReference type="Proteomes" id="UP000054820">
    <property type="component" value="Unassembled WGS sequence"/>
</dbReference>
<keyword evidence="6" id="KW-1185">Reference proteome</keyword>
<dbReference type="OrthoDB" id="5643626at2"/>
<dbReference type="GO" id="GO:0042834">
    <property type="term" value="F:peptidoglycan binding"/>
    <property type="evidence" value="ECO:0007669"/>
    <property type="project" value="InterPro"/>
</dbReference>
<feature type="chain" id="PRO_5016995033" evidence="2">
    <location>
        <begin position="25"/>
        <end position="380"/>
    </location>
</feature>
<organism evidence="5 7">
    <name type="scientific">Legionella steigerwaltii</name>
    <dbReference type="NCBI Taxonomy" id="460"/>
    <lineage>
        <taxon>Bacteria</taxon>
        <taxon>Pseudomonadati</taxon>
        <taxon>Pseudomonadota</taxon>
        <taxon>Gammaproteobacteria</taxon>
        <taxon>Legionellales</taxon>
        <taxon>Legionellaceae</taxon>
        <taxon>Legionella</taxon>
    </lineage>
</organism>
<reference evidence="4 6" key="1">
    <citation type="submission" date="2015-11" db="EMBL/GenBank/DDBJ databases">
        <title>Genomic analysis of 38 Legionella species identifies large and diverse effector repertoires.</title>
        <authorList>
            <person name="Burstein D."/>
            <person name="Amaro F."/>
            <person name="Zusman T."/>
            <person name="Lifshitz Z."/>
            <person name="Cohen O."/>
            <person name="Gilbert J.A."/>
            <person name="Pupko T."/>
            <person name="Shuman H.A."/>
            <person name="Segal G."/>
        </authorList>
    </citation>
    <scope>NUCLEOTIDE SEQUENCE [LARGE SCALE GENOMIC DNA]</scope>
    <source>
        <strain evidence="4 6">SC-18-C9</strain>
    </source>
</reference>
<sequence>MKWQYYSKLSVAIGFSLISFSSLSAQTIYGLHQARQFRSNTSSDFYIQLASYKNKSYALRAKSQIQRKSNYPVLLKEKNGYYQILLGPFHSTTEVRAAAQEFGVTTPMQRVSQNTPTTKAKITRPSAPVVQNSAPVAVTKKDPVVPVYKDKDGVLPANHWFIGVGGGWMDPFGTDATNFASSGMPGFPDDRYVTNSSDSTGQISGFVGYQWRRAALWFPATSLSFEYTYTFPIHINGVIFVNDLPDAKNFTYKYDITQQLPMAKLKLDLYQWKQFMPYISGGVGVALNRVSDYSDSPIPGATVMERRFGFSSTTTTQFAGSFGAGLDYWFNYNAQISVGYELAYYGKARTGDGQGTLSDNHLENNLNSNGVVVKGTYFFN</sequence>
<dbReference type="Pfam" id="PF05036">
    <property type="entry name" value="SPOR"/>
    <property type="match status" value="1"/>
</dbReference>
<evidence type="ECO:0000259" key="3">
    <source>
        <dbReference type="PROSITE" id="PS51724"/>
    </source>
</evidence>
<feature type="signal peptide" evidence="2">
    <location>
        <begin position="1"/>
        <end position="24"/>
    </location>
</feature>
<dbReference type="STRING" id="460.Lstg_0711"/>
<dbReference type="SUPFAM" id="SSF110997">
    <property type="entry name" value="Sporulation related repeat"/>
    <property type="match status" value="1"/>
</dbReference>
<evidence type="ECO:0000313" key="6">
    <source>
        <dbReference type="Proteomes" id="UP000054820"/>
    </source>
</evidence>
<dbReference type="PROSITE" id="PS51724">
    <property type="entry name" value="SPOR"/>
    <property type="match status" value="1"/>
</dbReference>
<dbReference type="RefSeq" id="WP_058476295.1">
    <property type="nucleotide sequence ID" value="NZ_CAAAIO010000004.1"/>
</dbReference>
<dbReference type="InterPro" id="IPR027385">
    <property type="entry name" value="Beta-barrel_OMP"/>
</dbReference>